<dbReference type="SUPFAM" id="SSF50978">
    <property type="entry name" value="WD40 repeat-like"/>
    <property type="match status" value="1"/>
</dbReference>
<name>A0ABP0ZIN9_9ASCO</name>
<dbReference type="SMART" id="SM00320">
    <property type="entry name" value="WD40"/>
    <property type="match status" value="2"/>
</dbReference>
<proteinExistence type="inferred from homology"/>
<dbReference type="InterPro" id="IPR036322">
    <property type="entry name" value="WD40_repeat_dom_sf"/>
</dbReference>
<evidence type="ECO:0000259" key="4">
    <source>
        <dbReference type="Pfam" id="PF25066"/>
    </source>
</evidence>
<keyword evidence="6" id="KW-1185">Reference proteome</keyword>
<dbReference type="PROSITE" id="PS50082">
    <property type="entry name" value="WD_REPEATS_2"/>
    <property type="match status" value="1"/>
</dbReference>
<evidence type="ECO:0000256" key="2">
    <source>
        <dbReference type="PROSITE-ProRule" id="PRU00221"/>
    </source>
</evidence>
<dbReference type="Gene3D" id="2.130.10.10">
    <property type="entry name" value="YVTN repeat-like/Quinoprotein amine dehydrogenase"/>
    <property type="match status" value="1"/>
</dbReference>
<dbReference type="InterPro" id="IPR025941">
    <property type="entry name" value="Vps8_central_dom"/>
</dbReference>
<reference evidence="5 6" key="1">
    <citation type="submission" date="2024-03" db="EMBL/GenBank/DDBJ databases">
        <authorList>
            <person name="Brejova B."/>
        </authorList>
    </citation>
    <scope>NUCLEOTIDE SEQUENCE [LARGE SCALE GENOMIC DNA]</scope>
    <source>
        <strain evidence="5 6">CBS 14171</strain>
    </source>
</reference>
<dbReference type="InterPro" id="IPR001680">
    <property type="entry name" value="WD40_rpt"/>
</dbReference>
<organism evidence="5 6">
    <name type="scientific">Lodderomyces beijingensis</name>
    <dbReference type="NCBI Taxonomy" id="1775926"/>
    <lineage>
        <taxon>Eukaryota</taxon>
        <taxon>Fungi</taxon>
        <taxon>Dikarya</taxon>
        <taxon>Ascomycota</taxon>
        <taxon>Saccharomycotina</taxon>
        <taxon>Pichiomycetes</taxon>
        <taxon>Debaryomycetaceae</taxon>
        <taxon>Candida/Lodderomyces clade</taxon>
        <taxon>Lodderomyces</taxon>
    </lineage>
</organism>
<dbReference type="RefSeq" id="XP_066829171.1">
    <property type="nucleotide sequence ID" value="XM_066972210.1"/>
</dbReference>
<dbReference type="PANTHER" id="PTHR12616:SF8">
    <property type="entry name" value="VACUOLAR PROTEIN SORTING-ASSOCIATED PROTEIN 8 HOMOLOG"/>
    <property type="match status" value="1"/>
</dbReference>
<comment type="similarity">
    <text evidence="1">Belongs to the VPS8 family.</text>
</comment>
<dbReference type="Pfam" id="PF23410">
    <property type="entry name" value="Beta-prop_VPS8"/>
    <property type="match status" value="1"/>
</dbReference>
<dbReference type="InterPro" id="IPR045111">
    <property type="entry name" value="Vps41/Vps8"/>
</dbReference>
<dbReference type="Pfam" id="PF23413">
    <property type="entry name" value="zf_RING_Vps8_fungal"/>
    <property type="match status" value="1"/>
</dbReference>
<evidence type="ECO:0000313" key="6">
    <source>
        <dbReference type="Proteomes" id="UP001497383"/>
    </source>
</evidence>
<feature type="repeat" description="WD" evidence="2">
    <location>
        <begin position="143"/>
        <end position="184"/>
    </location>
</feature>
<dbReference type="Proteomes" id="UP001497383">
    <property type="component" value="Chromosome 3"/>
</dbReference>
<dbReference type="Pfam" id="PF25066">
    <property type="entry name" value="TPR_VPS8_2"/>
    <property type="match status" value="1"/>
</dbReference>
<evidence type="ECO:0008006" key="7">
    <source>
        <dbReference type="Google" id="ProtNLM"/>
    </source>
</evidence>
<feature type="domain" description="VPS8-like TPR-like repeats" evidence="4">
    <location>
        <begin position="1128"/>
        <end position="1259"/>
    </location>
</feature>
<dbReference type="GeneID" id="92207429"/>
<evidence type="ECO:0000259" key="3">
    <source>
        <dbReference type="Pfam" id="PF12816"/>
    </source>
</evidence>
<dbReference type="Pfam" id="PF12816">
    <property type="entry name" value="TPR_Vps8"/>
    <property type="match status" value="1"/>
</dbReference>
<dbReference type="InterPro" id="IPR015943">
    <property type="entry name" value="WD40/YVTN_repeat-like_dom_sf"/>
</dbReference>
<evidence type="ECO:0000313" key="5">
    <source>
        <dbReference type="EMBL" id="CAK9437855.1"/>
    </source>
</evidence>
<accession>A0ABP0ZIN9</accession>
<dbReference type="InterPro" id="IPR059070">
    <property type="entry name" value="TPR_VPS8_2"/>
</dbReference>
<evidence type="ECO:0000256" key="1">
    <source>
        <dbReference type="ARBA" id="ARBA00009422"/>
    </source>
</evidence>
<gene>
    <name evidence="5" type="ORF">LODBEIA_P22330</name>
</gene>
<dbReference type="PROSITE" id="PS50294">
    <property type="entry name" value="WD_REPEATS_REGION"/>
    <property type="match status" value="1"/>
</dbReference>
<sequence length="1362" mass="154400">MGSLSDKLNLYELSTRTLRSPSLSISSRTSSSTDTASIKRLRFDDRSTTKTSLALKQYRDASVKTKEELLQQRPSPSSAADSKIHGMFSWSPLRKINESISDEEVMHVTSNSIYIAVALGSSDVIIFNYKQAIEVRLDTEEHNRNPSAKITSLAFSSDSTHFVAGYEDGVIRIWDMNSNRSPSVPSVVRPHFIIPPKSSHPDEHEEFQGHQLNSAIKYVDFIQQHNHLVVSVDESGSMLHHKLSRKLMKKHVKTERLVAFNNMTRKNLPSKILKYGQLPLGSSPQITDEMGVVALLTQNTLTIASVVSLNDPDLTNMVTHFKLTRSGTRNGNEESDQHMDSLSTAMNWYPCTRTSRGINNAKLACSWHDTLNIIELDNNCLPSNLIRIVHDAKDKDKAVPKLPFRRTCKWQSSSAIVDLKWASSDVLCVFVQSEDNEIHIKTFHYDGSLLVQIAEDEMEGGVRRINTAKQSFLVLRRDSKLFLGRQLSWADILLKDVSTGNYVDALFVTNEYYQTTSRGKLTAVGLPVNKEKRLQVLRPYLVEIMRESLPLLSKADSANSLNIYFDVIAYVGNTEMLEDILEALHNDEKFFDTLESYILFGTLSVLPPAILRRLVEYYASARKGELLTEILCTLDIKSLDIDLAIQLCTKYKLRDCLIYIWNVLLNDYEAPFIEFIAEFGNAEAAFIGSEDYYKAYAYMSYILTGRQYPTDRYIPHGEREAALAICNILFSSGPVQISGKVIPTTTTGTNAETIFPYLYVFLHADSFQMLSTLNEFFESSFLNEDPKYTRQYLIEALLDLFEANKQNFTDFDKAQLAIFIARNYPKYSQLIRLSESTLDSVVDTLCRNADASIVEDCELALQSLVSLYVPEDTGFEQKLESAGFYGVLVDLYNSQGKYSRALESWLLKNGRETATTITSSTTPAAALVGEISGQQLMDLIHNSFSKIKVSSEKINIIKVLKNNFEKFAKLDVQAFYTLIEKYAPHAHAEVLNVKDDAVAYQYTTMLLTTPDLKWKDFLPRHLQLMIRLEESKVFAFVELWSAQLVASEQKHLDEMLKLLHDHELVDAEACLLVCQNEYVLAIDCILEFLKQKKTDSESSFIDAACQDRFVYLLEYAMKICERPETYDVQVSQDLNLNEQLWLKIIHTLVEVANHAASNHIAGQNFINHCIHECFRTMSDSKLNNSKREQSFLVIFNKFLAQYTTTRREGDEDEEHNEAKIASLSNIRGILQEVFISYSYDSEMLKISFKMLNDDVYKNMLIIRDNKLRGWMIKAAQVCSSCGKWIGGGGGGVNGSGTGDNGLPEAVLDPHVLAWEDRQRGGIKSQLGSFKFLELIYFECGHAYHSTCLEKLQSYKKCVLCHH</sequence>
<dbReference type="PANTHER" id="PTHR12616">
    <property type="entry name" value="VACUOLAR PROTEIN SORTING VPS41"/>
    <property type="match status" value="1"/>
</dbReference>
<keyword evidence="2" id="KW-0853">WD repeat</keyword>
<protein>
    <recommendedName>
        <fullName evidence="7">Vacuolar protein sorting-associated protein 8 central domain-containing protein</fullName>
    </recommendedName>
</protein>
<dbReference type="EMBL" id="OZ022407">
    <property type="protein sequence ID" value="CAK9437855.1"/>
    <property type="molecule type" value="Genomic_DNA"/>
</dbReference>
<feature type="domain" description="Vacuolar protein sorting-associated protein 8 central" evidence="3">
    <location>
        <begin position="590"/>
        <end position="777"/>
    </location>
</feature>